<gene>
    <name evidence="2" type="ORF">M404DRAFT_27338</name>
</gene>
<dbReference type="EMBL" id="KN831978">
    <property type="protein sequence ID" value="KIO03019.1"/>
    <property type="molecule type" value="Genomic_DNA"/>
</dbReference>
<feature type="region of interest" description="Disordered" evidence="1">
    <location>
        <begin position="213"/>
        <end position="236"/>
    </location>
</feature>
<evidence type="ECO:0000256" key="1">
    <source>
        <dbReference type="SAM" id="MobiDB-lite"/>
    </source>
</evidence>
<dbReference type="HOGENOM" id="CLU_023634_1_0_1"/>
<accession>A0A0C3P6M1</accession>
<reference evidence="2 3" key="1">
    <citation type="submission" date="2014-04" db="EMBL/GenBank/DDBJ databases">
        <authorList>
            <consortium name="DOE Joint Genome Institute"/>
            <person name="Kuo A."/>
            <person name="Kohler A."/>
            <person name="Costa M.D."/>
            <person name="Nagy L.G."/>
            <person name="Floudas D."/>
            <person name="Copeland A."/>
            <person name="Barry K.W."/>
            <person name="Cichocki N."/>
            <person name="Veneault-Fourrey C."/>
            <person name="LaButti K."/>
            <person name="Lindquist E.A."/>
            <person name="Lipzen A."/>
            <person name="Lundell T."/>
            <person name="Morin E."/>
            <person name="Murat C."/>
            <person name="Sun H."/>
            <person name="Tunlid A."/>
            <person name="Henrissat B."/>
            <person name="Grigoriev I.V."/>
            <person name="Hibbett D.S."/>
            <person name="Martin F."/>
            <person name="Nordberg H.P."/>
            <person name="Cantor M.N."/>
            <person name="Hua S.X."/>
        </authorList>
    </citation>
    <scope>NUCLEOTIDE SEQUENCE [LARGE SCALE GENOMIC DNA]</scope>
    <source>
        <strain evidence="2 3">Marx 270</strain>
    </source>
</reference>
<keyword evidence="3" id="KW-1185">Reference proteome</keyword>
<dbReference type="InParanoid" id="A0A0C3P6M1"/>
<dbReference type="OrthoDB" id="2690833at2759"/>
<evidence type="ECO:0000313" key="2">
    <source>
        <dbReference type="EMBL" id="KIO03019.1"/>
    </source>
</evidence>
<reference evidence="3" key="2">
    <citation type="submission" date="2015-01" db="EMBL/GenBank/DDBJ databases">
        <title>Evolutionary Origins and Diversification of the Mycorrhizal Mutualists.</title>
        <authorList>
            <consortium name="DOE Joint Genome Institute"/>
            <consortium name="Mycorrhizal Genomics Consortium"/>
            <person name="Kohler A."/>
            <person name="Kuo A."/>
            <person name="Nagy L.G."/>
            <person name="Floudas D."/>
            <person name="Copeland A."/>
            <person name="Barry K.W."/>
            <person name="Cichocki N."/>
            <person name="Veneault-Fourrey C."/>
            <person name="LaButti K."/>
            <person name="Lindquist E.A."/>
            <person name="Lipzen A."/>
            <person name="Lundell T."/>
            <person name="Morin E."/>
            <person name="Murat C."/>
            <person name="Riley R."/>
            <person name="Ohm R."/>
            <person name="Sun H."/>
            <person name="Tunlid A."/>
            <person name="Henrissat B."/>
            <person name="Grigoriev I.V."/>
            <person name="Hibbett D.S."/>
            <person name="Martin F."/>
        </authorList>
    </citation>
    <scope>NUCLEOTIDE SEQUENCE [LARGE SCALE GENOMIC DNA]</scope>
    <source>
        <strain evidence="3">Marx 270</strain>
    </source>
</reference>
<dbReference type="AlphaFoldDB" id="A0A0C3P6M1"/>
<sequence>MHSQQPFALRDMDDQPAMECPQETLASGHPKRQVANVHPGRIVLDSQPRRQTSTEKEANNECTWEALAKKVAALKRGYQWIGEIEDKMEVNQGGVAAGTKPIKPWTSEPLTPLADVEDNAEPVVMKGKGTKAVKAKSLHEAIISTRNKASPPSAHDNSIGTSTGLMCVLLLNMFLLTEATLFFVNVLTTASSDDKLTLSKHVKNWVNIVDTSSTQSSSASASPHTSAAPPPSTSTLTTSITNVEFHVFNLGSPLPNDPQYNYEFESQLPENFDLPPECKDGEASGPVRPLALDVPALQNSQCTAAMAKDCEAKDTATRLANIKRKVAELEYVSTSEVEGDDINDNCSNLDDAIHVLGRKNAMAKSCVTVTKGMPKKIKIQACNSMSSLSATSTSKRSIVASDSSSQVQTVPAQVHFNNSDLPSDLHKDQKWKREVIPTLILWAGNQEDAFNITKQDICGALQEIMLVVYPILKNMAGSILPSSPMVSVASQCLCDWRHGFASTAVAQLIAFFLNPQDPLPANTAKLLLNHFTFLYEDLNMTVPEKAFHSVFVQQLLLSSHLTATKGYIQVPTLDTLSLAKHGVVGALGLCAAVLSHGLNLVRSGDVELKSPVNVKDGIAKVATRFVRTPVKYNMASGKDSKTACAFSDQNWGAPMRKFTGAAKRRSIAQLQAIVELALASLVIGQELNPELLSDAGSDDKYALICRFLFPTGYMID</sequence>
<protein>
    <submittedName>
        <fullName evidence="2">Uncharacterized protein</fullName>
    </submittedName>
</protein>
<evidence type="ECO:0000313" key="3">
    <source>
        <dbReference type="Proteomes" id="UP000054217"/>
    </source>
</evidence>
<dbReference type="Proteomes" id="UP000054217">
    <property type="component" value="Unassembled WGS sequence"/>
</dbReference>
<organism evidence="2 3">
    <name type="scientific">Pisolithus tinctorius Marx 270</name>
    <dbReference type="NCBI Taxonomy" id="870435"/>
    <lineage>
        <taxon>Eukaryota</taxon>
        <taxon>Fungi</taxon>
        <taxon>Dikarya</taxon>
        <taxon>Basidiomycota</taxon>
        <taxon>Agaricomycotina</taxon>
        <taxon>Agaricomycetes</taxon>
        <taxon>Agaricomycetidae</taxon>
        <taxon>Boletales</taxon>
        <taxon>Sclerodermatineae</taxon>
        <taxon>Pisolithaceae</taxon>
        <taxon>Pisolithus</taxon>
    </lineage>
</organism>
<name>A0A0C3P6M1_PISTI</name>
<feature type="region of interest" description="Disordered" evidence="1">
    <location>
        <begin position="1"/>
        <end position="58"/>
    </location>
</feature>
<proteinExistence type="predicted"/>